<dbReference type="RefSeq" id="WP_007044667.1">
    <property type="nucleotide sequence ID" value="NZ_JBLRMD010000002.1"/>
</dbReference>
<dbReference type="STRING" id="647171.MetfoDRAFT_1236"/>
<comment type="caution">
    <text evidence="1">The sequence shown here is derived from an EMBL/GenBank/DDBJ whole genome shotgun (WGS) entry which is preliminary data.</text>
</comment>
<protein>
    <submittedName>
        <fullName evidence="1">Uncharacterized protein</fullName>
    </submittedName>
</protein>
<organism evidence="1 2">
    <name type="scientific">Methanotorris formicicus Mc-S-70</name>
    <dbReference type="NCBI Taxonomy" id="647171"/>
    <lineage>
        <taxon>Archaea</taxon>
        <taxon>Methanobacteriati</taxon>
        <taxon>Methanobacteriota</taxon>
        <taxon>Methanomada group</taxon>
        <taxon>Methanococci</taxon>
        <taxon>Methanococcales</taxon>
        <taxon>Methanocaldococcaceae</taxon>
        <taxon>Methanotorris</taxon>
    </lineage>
</organism>
<dbReference type="EMBL" id="AGJL01000029">
    <property type="protein sequence ID" value="EHP85906.1"/>
    <property type="molecule type" value="Genomic_DNA"/>
</dbReference>
<keyword evidence="2" id="KW-1185">Reference proteome</keyword>
<sequence>MMFEVLRVDATEFKKNVGDKVKKGEIIGYLKNTPVVVNVGGIIQCIYFDEDTHELEVVILAEKVKE</sequence>
<evidence type="ECO:0000313" key="1">
    <source>
        <dbReference type="EMBL" id="EHP85906.1"/>
    </source>
</evidence>
<dbReference type="Proteomes" id="UP000003706">
    <property type="component" value="Unassembled WGS sequence"/>
</dbReference>
<evidence type="ECO:0000313" key="2">
    <source>
        <dbReference type="Proteomes" id="UP000003706"/>
    </source>
</evidence>
<reference evidence="1 2" key="1">
    <citation type="submission" date="2011-09" db="EMBL/GenBank/DDBJ databases">
        <title>The draft genome of Methanotorris formicicus Mc-S-70.</title>
        <authorList>
            <consortium name="US DOE Joint Genome Institute (JGI-PGF)"/>
            <person name="Lucas S."/>
            <person name="Han J."/>
            <person name="Lapidus A."/>
            <person name="Cheng J.-F."/>
            <person name="Goodwin L."/>
            <person name="Pitluck S."/>
            <person name="Peters L."/>
            <person name="Land M.L."/>
            <person name="Hauser L."/>
            <person name="Sieprawska-Lupa M."/>
            <person name="Takai K."/>
            <person name="Miyazaki J."/>
            <person name="Whitman W."/>
            <person name="Woyke T.J."/>
        </authorList>
    </citation>
    <scope>NUCLEOTIDE SEQUENCE [LARGE SCALE GENOMIC DNA]</scope>
    <source>
        <strain evidence="1 2">Mc-S-70</strain>
    </source>
</reference>
<gene>
    <name evidence="1" type="ORF">MetfoDRAFT_1236</name>
</gene>
<dbReference type="AlphaFoldDB" id="H1KZL3"/>
<accession>H1KZL3</accession>
<name>H1KZL3_9EURY</name>
<proteinExistence type="predicted"/>